<evidence type="ECO:0000256" key="1">
    <source>
        <dbReference type="ARBA" id="ARBA00003294"/>
    </source>
</evidence>
<dbReference type="InterPro" id="IPR020625">
    <property type="entry name" value="Schiff_base-form_aldolases_AS"/>
</dbReference>
<evidence type="ECO:0000313" key="15">
    <source>
        <dbReference type="Proteomes" id="UP000610203"/>
    </source>
</evidence>
<dbReference type="InterPro" id="IPR002220">
    <property type="entry name" value="DapA-like"/>
</dbReference>
<sequence length="293" mass="31501">MNINGILVPIVTPFDNNGDVDAQKLTTLVEAFIDKGVAGIVACGTTGEYYTFSAAERELVLTTIAEAAKNKGAENKVTLIAGINSLSTDHSIELAAQAKVLGYDGLMLSATPYSLPEQDGIIAHFEKVADASELPIIMYNFPARVGVAIEFDTVAHLAKHPNIVGVKESSGDFSHALRMLQANFDDFEVVCGCDDQPVDFFFWGAKSWIAGAANVFPAEQVALFNATQQGDWDKAKQIMSEIYPAIHSMESGNYNQKAKAGCLNGSMDVGSVRVPLTDMPEDEKAEFLALLSK</sequence>
<comment type="catalytic activity">
    <reaction evidence="11">
        <text>L-aspartate 4-semialdehyde + pyruvate = (2S,4S)-4-hydroxy-2,3,4,5-tetrahydrodipicolinate + H2O + H(+)</text>
        <dbReference type="Rhea" id="RHEA:34171"/>
        <dbReference type="ChEBI" id="CHEBI:15361"/>
        <dbReference type="ChEBI" id="CHEBI:15377"/>
        <dbReference type="ChEBI" id="CHEBI:15378"/>
        <dbReference type="ChEBI" id="CHEBI:67139"/>
        <dbReference type="ChEBI" id="CHEBI:537519"/>
        <dbReference type="EC" id="4.3.3.7"/>
    </reaction>
</comment>
<evidence type="ECO:0000256" key="2">
    <source>
        <dbReference type="ARBA" id="ARBA00005120"/>
    </source>
</evidence>
<evidence type="ECO:0000256" key="7">
    <source>
        <dbReference type="ARBA" id="ARBA00022915"/>
    </source>
</evidence>
<evidence type="ECO:0000256" key="9">
    <source>
        <dbReference type="ARBA" id="ARBA00023239"/>
    </source>
</evidence>
<name>A0ABQ3GRQ9_9GAMM</name>
<dbReference type="NCBIfam" id="TIGR00674">
    <property type="entry name" value="dapA"/>
    <property type="match status" value="1"/>
</dbReference>
<evidence type="ECO:0000313" key="14">
    <source>
        <dbReference type="EMBL" id="GHD34074.1"/>
    </source>
</evidence>
<keyword evidence="7" id="KW-0220">Diaminopimelate biosynthesis</keyword>
<dbReference type="RefSeq" id="WP_189585089.1">
    <property type="nucleotide sequence ID" value="NZ_BMZR01000003.1"/>
</dbReference>
<dbReference type="InterPro" id="IPR013785">
    <property type="entry name" value="Aldolase_TIM"/>
</dbReference>
<dbReference type="PROSITE" id="PS00666">
    <property type="entry name" value="DHDPS_2"/>
    <property type="match status" value="1"/>
</dbReference>
<evidence type="ECO:0000256" key="6">
    <source>
        <dbReference type="ARBA" id="ARBA00022605"/>
    </source>
</evidence>
<keyword evidence="6" id="KW-0028">Amino-acid biosynthesis</keyword>
<comment type="pathway">
    <text evidence="2">Amino-acid biosynthesis; L-lysine biosynthesis via DAP pathway; (S)-tetrahydrodipicolinate from L-aspartate: step 3/4.</text>
</comment>
<dbReference type="PANTHER" id="PTHR12128:SF66">
    <property type="entry name" value="4-HYDROXY-2-OXOGLUTARATE ALDOLASE, MITOCHONDRIAL"/>
    <property type="match status" value="1"/>
</dbReference>
<comment type="caution">
    <text evidence="14">The sequence shown here is derived from an EMBL/GenBank/DDBJ whole genome shotgun (WGS) entry which is preliminary data.</text>
</comment>
<dbReference type="CDD" id="cd00408">
    <property type="entry name" value="DHDPS-like"/>
    <property type="match status" value="1"/>
</dbReference>
<keyword evidence="10" id="KW-0704">Schiff base</keyword>
<evidence type="ECO:0000256" key="12">
    <source>
        <dbReference type="NCBIfam" id="TIGR00674"/>
    </source>
</evidence>
<evidence type="ECO:0000256" key="13">
    <source>
        <dbReference type="PIRNR" id="PIRNR001365"/>
    </source>
</evidence>
<keyword evidence="9 13" id="KW-0456">Lyase</keyword>
<protein>
    <recommendedName>
        <fullName evidence="4 12">4-hydroxy-tetrahydrodipicolinate synthase</fullName>
        <ecNumber evidence="4 12">4.3.3.7</ecNumber>
    </recommendedName>
</protein>
<dbReference type="EMBL" id="BMZR01000003">
    <property type="protein sequence ID" value="GHD34074.1"/>
    <property type="molecule type" value="Genomic_DNA"/>
</dbReference>
<dbReference type="Pfam" id="PF00701">
    <property type="entry name" value="DHDPS"/>
    <property type="match status" value="1"/>
</dbReference>
<comment type="function">
    <text evidence="1">Catalyzes the condensation of (S)-aspartate-beta-semialdehyde [(S)-ASA] and pyruvate to 4-hydroxy-tetrahydrodipicolinate (HTPA).</text>
</comment>
<proteinExistence type="inferred from homology"/>
<evidence type="ECO:0000256" key="3">
    <source>
        <dbReference type="ARBA" id="ARBA00007592"/>
    </source>
</evidence>
<keyword evidence="5" id="KW-0963">Cytoplasm</keyword>
<dbReference type="SMART" id="SM01130">
    <property type="entry name" value="DHDPS"/>
    <property type="match status" value="1"/>
</dbReference>
<evidence type="ECO:0000256" key="5">
    <source>
        <dbReference type="ARBA" id="ARBA00022490"/>
    </source>
</evidence>
<dbReference type="Gene3D" id="3.20.20.70">
    <property type="entry name" value="Aldolase class I"/>
    <property type="match status" value="1"/>
</dbReference>
<dbReference type="InterPro" id="IPR005263">
    <property type="entry name" value="DapA"/>
</dbReference>
<dbReference type="SUPFAM" id="SSF51569">
    <property type="entry name" value="Aldolase"/>
    <property type="match status" value="1"/>
</dbReference>
<gene>
    <name evidence="14" type="ORF">GCM10016272_19020</name>
</gene>
<evidence type="ECO:0000256" key="8">
    <source>
        <dbReference type="ARBA" id="ARBA00023154"/>
    </source>
</evidence>
<reference evidence="15" key="1">
    <citation type="journal article" date="2019" name="Int. J. Syst. Evol. Microbiol.">
        <title>The Global Catalogue of Microorganisms (GCM) 10K type strain sequencing project: providing services to taxonomists for standard genome sequencing and annotation.</title>
        <authorList>
            <consortium name="The Broad Institute Genomics Platform"/>
            <consortium name="The Broad Institute Genome Sequencing Center for Infectious Disease"/>
            <person name="Wu L."/>
            <person name="Ma J."/>
        </authorList>
    </citation>
    <scope>NUCLEOTIDE SEQUENCE [LARGE SCALE GENOMIC DNA]</scope>
    <source>
        <strain evidence="15">KCTC 42280</strain>
    </source>
</reference>
<accession>A0ABQ3GRQ9</accession>
<organism evidence="14 15">
    <name type="scientific">Psychrobacter glaciei</name>
    <dbReference type="NCBI Taxonomy" id="619771"/>
    <lineage>
        <taxon>Bacteria</taxon>
        <taxon>Pseudomonadati</taxon>
        <taxon>Pseudomonadota</taxon>
        <taxon>Gammaproteobacteria</taxon>
        <taxon>Moraxellales</taxon>
        <taxon>Moraxellaceae</taxon>
        <taxon>Psychrobacter</taxon>
    </lineage>
</organism>
<keyword evidence="8" id="KW-0457">Lysine biosynthesis</keyword>
<dbReference type="PANTHER" id="PTHR12128">
    <property type="entry name" value="DIHYDRODIPICOLINATE SYNTHASE"/>
    <property type="match status" value="1"/>
</dbReference>
<dbReference type="EC" id="4.3.3.7" evidence="4 12"/>
<keyword evidence="15" id="KW-1185">Reference proteome</keyword>
<dbReference type="PIRSF" id="PIRSF001365">
    <property type="entry name" value="DHDPS"/>
    <property type="match status" value="1"/>
</dbReference>
<evidence type="ECO:0000256" key="4">
    <source>
        <dbReference type="ARBA" id="ARBA00012086"/>
    </source>
</evidence>
<evidence type="ECO:0000256" key="10">
    <source>
        <dbReference type="ARBA" id="ARBA00023270"/>
    </source>
</evidence>
<dbReference type="Proteomes" id="UP000610203">
    <property type="component" value="Unassembled WGS sequence"/>
</dbReference>
<dbReference type="PRINTS" id="PR00146">
    <property type="entry name" value="DHPICSNTHASE"/>
</dbReference>
<comment type="similarity">
    <text evidence="3 13">Belongs to the DapA family.</text>
</comment>
<evidence type="ECO:0000256" key="11">
    <source>
        <dbReference type="ARBA" id="ARBA00047836"/>
    </source>
</evidence>